<keyword evidence="1" id="KW-1133">Transmembrane helix</keyword>
<dbReference type="STRING" id="456.Ljor_0768"/>
<proteinExistence type="predicted"/>
<dbReference type="Proteomes" id="UP000055035">
    <property type="component" value="Unassembled WGS sequence"/>
</dbReference>
<keyword evidence="1" id="KW-0812">Transmembrane</keyword>
<dbReference type="PATRIC" id="fig|456.5.peg.814"/>
<dbReference type="AlphaFoldDB" id="A0A0W0V8K4"/>
<reference evidence="2 3" key="1">
    <citation type="submission" date="2015-11" db="EMBL/GenBank/DDBJ databases">
        <title>Genomic analysis of 38 Legionella species identifies large and diverse effector repertoires.</title>
        <authorList>
            <person name="Burstein D."/>
            <person name="Amaro F."/>
            <person name="Zusman T."/>
            <person name="Lifshitz Z."/>
            <person name="Cohen O."/>
            <person name="Gilbert J.A."/>
            <person name="Pupko T."/>
            <person name="Shuman H.A."/>
            <person name="Segal G."/>
        </authorList>
    </citation>
    <scope>NUCLEOTIDE SEQUENCE [LARGE SCALE GENOMIC DNA]</scope>
    <source>
        <strain evidence="2 3">BL-540</strain>
    </source>
</reference>
<feature type="transmembrane region" description="Helical" evidence="1">
    <location>
        <begin position="159"/>
        <end position="179"/>
    </location>
</feature>
<organism evidence="2 3">
    <name type="scientific">Legionella jordanis</name>
    <dbReference type="NCBI Taxonomy" id="456"/>
    <lineage>
        <taxon>Bacteria</taxon>
        <taxon>Pseudomonadati</taxon>
        <taxon>Pseudomonadota</taxon>
        <taxon>Gammaproteobacteria</taxon>
        <taxon>Legionellales</taxon>
        <taxon>Legionellaceae</taxon>
        <taxon>Legionella</taxon>
    </lineage>
</organism>
<dbReference type="EMBL" id="LNYJ01000011">
    <property type="protein sequence ID" value="KTD16462.1"/>
    <property type="molecule type" value="Genomic_DNA"/>
</dbReference>
<dbReference type="RefSeq" id="WP_058470315.1">
    <property type="nucleotide sequence ID" value="NZ_CAAAIC010000002.1"/>
</dbReference>
<feature type="transmembrane region" description="Helical" evidence="1">
    <location>
        <begin position="57"/>
        <end position="77"/>
    </location>
</feature>
<sequence length="180" mass="20373">MWVSIFKSYWNVATFKDSPANTPYSKILLAIVCFLFFLLIIWQWFMSDMQEHFEMLVAMLAGISLIIAYSLYTFLLLKFNGKAMRLIQTLTALLASHFVIHVFAIPLLLIAPALTAASLNHSLALGLATIYLFVTLTLTLWQFLVTAHIYKYALEIDNLTAILASVGLLACNILTVSFWR</sequence>
<accession>A0A0W0V8K4</accession>
<evidence type="ECO:0000256" key="1">
    <source>
        <dbReference type="SAM" id="Phobius"/>
    </source>
</evidence>
<comment type="caution">
    <text evidence="2">The sequence shown here is derived from an EMBL/GenBank/DDBJ whole genome shotgun (WGS) entry which is preliminary data.</text>
</comment>
<name>A0A0W0V8K4_9GAMM</name>
<protein>
    <recommendedName>
        <fullName evidence="4">Yip1 domain protein</fullName>
    </recommendedName>
</protein>
<dbReference type="OrthoDB" id="5653628at2"/>
<evidence type="ECO:0008006" key="4">
    <source>
        <dbReference type="Google" id="ProtNLM"/>
    </source>
</evidence>
<keyword evidence="3" id="KW-1185">Reference proteome</keyword>
<evidence type="ECO:0000313" key="3">
    <source>
        <dbReference type="Proteomes" id="UP000055035"/>
    </source>
</evidence>
<gene>
    <name evidence="2" type="ORF">Ljor_0768</name>
</gene>
<evidence type="ECO:0000313" key="2">
    <source>
        <dbReference type="EMBL" id="KTD16462.1"/>
    </source>
</evidence>
<feature type="transmembrane region" description="Helical" evidence="1">
    <location>
        <begin position="89"/>
        <end position="111"/>
    </location>
</feature>
<feature type="transmembrane region" description="Helical" evidence="1">
    <location>
        <begin position="123"/>
        <end position="147"/>
    </location>
</feature>
<keyword evidence="1" id="KW-0472">Membrane</keyword>
<feature type="transmembrane region" description="Helical" evidence="1">
    <location>
        <begin position="27"/>
        <end position="45"/>
    </location>
</feature>